<organism evidence="2 3">
    <name type="scientific">Vibrio hepatarius</name>
    <dbReference type="NCBI Taxonomy" id="171383"/>
    <lineage>
        <taxon>Bacteria</taxon>
        <taxon>Pseudomonadati</taxon>
        <taxon>Pseudomonadota</taxon>
        <taxon>Gammaproteobacteria</taxon>
        <taxon>Vibrionales</taxon>
        <taxon>Vibrionaceae</taxon>
        <taxon>Vibrio</taxon>
        <taxon>Vibrio oreintalis group</taxon>
    </lineage>
</organism>
<keyword evidence="3" id="KW-1185">Reference proteome</keyword>
<comment type="caution">
    <text evidence="2">The sequence shown here is derived from an EMBL/GenBank/DDBJ whole genome shotgun (WGS) entry which is preliminary data.</text>
</comment>
<dbReference type="EMBL" id="LHPI01000013">
    <property type="protein sequence ID" value="KOO06836.1"/>
    <property type="molecule type" value="Genomic_DNA"/>
</dbReference>
<dbReference type="RefSeq" id="WP_053409749.1">
    <property type="nucleotide sequence ID" value="NZ_LHPI01000013.1"/>
</dbReference>
<dbReference type="Proteomes" id="UP000037530">
    <property type="component" value="Unassembled WGS sequence"/>
</dbReference>
<protein>
    <recommendedName>
        <fullName evidence="4">UrcA family protein</fullName>
    </recommendedName>
</protein>
<evidence type="ECO:0008006" key="4">
    <source>
        <dbReference type="Google" id="ProtNLM"/>
    </source>
</evidence>
<dbReference type="AlphaFoldDB" id="A0A0M0HXM2"/>
<reference evidence="3" key="1">
    <citation type="submission" date="2015-08" db="EMBL/GenBank/DDBJ databases">
        <title>Vibrio galatheae sp. nov., a novel member of the Vibrionaceae family isolated from the Solomon Islands.</title>
        <authorList>
            <person name="Giubergia S."/>
            <person name="Machado H."/>
            <person name="Mateiu R.V."/>
            <person name="Gram L."/>
        </authorList>
    </citation>
    <scope>NUCLEOTIDE SEQUENCE [LARGE SCALE GENOMIC DNA]</scope>
    <source>
        <strain evidence="3">DSM 19134</strain>
    </source>
</reference>
<dbReference type="PATRIC" id="fig|171383.3.peg.2878"/>
<dbReference type="STRING" id="171383.AKJ31_14090"/>
<feature type="chain" id="PRO_5005600388" description="UrcA family protein" evidence="1">
    <location>
        <begin position="24"/>
        <end position="149"/>
    </location>
</feature>
<proteinExistence type="predicted"/>
<feature type="signal peptide" evidence="1">
    <location>
        <begin position="1"/>
        <end position="23"/>
    </location>
</feature>
<evidence type="ECO:0000313" key="3">
    <source>
        <dbReference type="Proteomes" id="UP000037530"/>
    </source>
</evidence>
<sequence length="149" mass="16239">MKLRLGKALLLALTVMGTHVSHAAVTAQQVVTSASYQLTEYDTSKTGRQRAIEKVKKSALSKAEFEYLTVTKMDLSSGITETKSASTGRVTDMHILSESLAPCDNKHSARCYNIEAEVTVTTARIAPSQRAIDSRVNAVEMAKAMEELF</sequence>
<gene>
    <name evidence="2" type="ORF">AKJ31_14090</name>
</gene>
<evidence type="ECO:0000256" key="1">
    <source>
        <dbReference type="SAM" id="SignalP"/>
    </source>
</evidence>
<keyword evidence="1" id="KW-0732">Signal</keyword>
<accession>A0A0M0HXM2</accession>
<name>A0A0M0HXM2_9VIBR</name>
<evidence type="ECO:0000313" key="2">
    <source>
        <dbReference type="EMBL" id="KOO06836.1"/>
    </source>
</evidence>